<dbReference type="Gene3D" id="3.30.70.270">
    <property type="match status" value="1"/>
</dbReference>
<gene>
    <name evidence="1" type="ORF">ACE1CC_35860</name>
</gene>
<organism evidence="1 2">
    <name type="scientific">Floridaenema aerugineum BLCC-F46</name>
    <dbReference type="NCBI Taxonomy" id="3153654"/>
    <lineage>
        <taxon>Bacteria</taxon>
        <taxon>Bacillati</taxon>
        <taxon>Cyanobacteriota</taxon>
        <taxon>Cyanophyceae</taxon>
        <taxon>Oscillatoriophycideae</taxon>
        <taxon>Aerosakkonematales</taxon>
        <taxon>Aerosakkonemataceae</taxon>
        <taxon>Floridanema</taxon>
        <taxon>Floridanema aerugineum</taxon>
    </lineage>
</organism>
<dbReference type="Proteomes" id="UP001576774">
    <property type="component" value="Unassembled WGS sequence"/>
</dbReference>
<proteinExistence type="predicted"/>
<keyword evidence="2" id="KW-1185">Reference proteome</keyword>
<protein>
    <submittedName>
        <fullName evidence="1">Uncharacterized protein</fullName>
    </submittedName>
</protein>
<sequence length="603" mass="68417">MFLVLIETSGNQNYIFSTNKLKENIGASELTYRAGTSWVVEAVEQVRGASESIHEVGRWVEEAIAIDSSISANELRKKLLDIEGWNKPIEAEDSKVEIIVATSGKALLLTKDKDIAKSIIRYVTHKATRFAPGLDICGVIHEFEWGTGLGKAVRDVHKEHEKHRFQKPSVDLRFLRLPVIDECTTSGLPASYLDTKTNDEKSVTRSAVSKNKRRYGEIGRKRIENLLKQYDKNFNFVRSIRALNEEDFEENLQQEASSNKLDWLAVIHADGNGLGEIFLNFHKYIKSQDDRVYTNALREFSIALDICTEKAFIEALTAFPKNSKGLIPIVPLILGGDDLSVVCDGRSALEFTQRFLSNFEIETQNLQSVENRKITIIKEAANSAFGVQRLSACAGVTIIKPHFRFSIAYELSEKLMKSAKKVKEIVKDKPGDKGKAYPCSALDFHVLYDSSNVDLDLIRAKLREDSGKTKLYSRPYVITPITNLQEATGLDWVKVHQWELLQTRVKVLKAKDENDNNRRKLPNSQIHSLREALFLGREVAEARYSLIRERYLKEGIDKLEFEENPSYLFCQEDNSETYITGLLDAIEAAEFIKLNEEQVDDKA</sequence>
<dbReference type="InterPro" id="IPR043128">
    <property type="entry name" value="Rev_trsase/Diguanyl_cyclase"/>
</dbReference>
<accession>A0ABV4XJL7</accession>
<dbReference type="EMBL" id="JBHFNQ010000262">
    <property type="protein sequence ID" value="MFB2882253.1"/>
    <property type="molecule type" value="Genomic_DNA"/>
</dbReference>
<dbReference type="RefSeq" id="WP_413275209.1">
    <property type="nucleotide sequence ID" value="NZ_JBHFNQ010000262.1"/>
</dbReference>
<comment type="caution">
    <text evidence="1">The sequence shown here is derived from an EMBL/GenBank/DDBJ whole genome shotgun (WGS) entry which is preliminary data.</text>
</comment>
<name>A0ABV4XJL7_9CYAN</name>
<reference evidence="1 2" key="1">
    <citation type="submission" date="2024-09" db="EMBL/GenBank/DDBJ databases">
        <title>Floridaenema gen nov. (Aerosakkonemataceae, Aerosakkonematales ord. nov., Cyanobacteria) from benthic tropical and subtropical fresh waters, with the description of four new species.</title>
        <authorList>
            <person name="Moretto J.A."/>
            <person name="Berthold D.E."/>
            <person name="Lefler F.W."/>
            <person name="Huang I.-S."/>
            <person name="Laughinghouse H. IV."/>
        </authorList>
    </citation>
    <scope>NUCLEOTIDE SEQUENCE [LARGE SCALE GENOMIC DNA]</scope>
    <source>
        <strain evidence="1 2">BLCC-F46</strain>
    </source>
</reference>
<evidence type="ECO:0000313" key="1">
    <source>
        <dbReference type="EMBL" id="MFB2882253.1"/>
    </source>
</evidence>
<evidence type="ECO:0000313" key="2">
    <source>
        <dbReference type="Proteomes" id="UP001576774"/>
    </source>
</evidence>